<reference evidence="2 3" key="1">
    <citation type="submission" date="2018-04" db="EMBL/GenBank/DDBJ databases">
        <title>The genome of golden apple snail Pomacea canaliculata provides insight into stress tolerance and invasive adaptation.</title>
        <authorList>
            <person name="Liu C."/>
            <person name="Liu B."/>
            <person name="Ren Y."/>
            <person name="Zhang Y."/>
            <person name="Wang H."/>
            <person name="Li S."/>
            <person name="Jiang F."/>
            <person name="Yin L."/>
            <person name="Zhang G."/>
            <person name="Qian W."/>
            <person name="Fan W."/>
        </authorList>
    </citation>
    <scope>NUCLEOTIDE SEQUENCE [LARGE SCALE GENOMIC DNA]</scope>
    <source>
        <strain evidence="2">SZHN2017</strain>
        <tissue evidence="2">Muscle</tissue>
    </source>
</reference>
<feature type="region of interest" description="Disordered" evidence="1">
    <location>
        <begin position="1"/>
        <end position="30"/>
    </location>
</feature>
<name>A0A2T7P883_POMCA</name>
<dbReference type="AlphaFoldDB" id="A0A2T7P883"/>
<feature type="compositionally biased region" description="Basic and acidic residues" evidence="1">
    <location>
        <begin position="148"/>
        <end position="165"/>
    </location>
</feature>
<evidence type="ECO:0000313" key="3">
    <source>
        <dbReference type="Proteomes" id="UP000245119"/>
    </source>
</evidence>
<accession>A0A2T7P883</accession>
<feature type="region of interest" description="Disordered" evidence="1">
    <location>
        <begin position="143"/>
        <end position="165"/>
    </location>
</feature>
<dbReference type="EMBL" id="PZQS01000005">
    <property type="protein sequence ID" value="PVD29630.1"/>
    <property type="molecule type" value="Genomic_DNA"/>
</dbReference>
<sequence>MDKKTCRTKVKEKQKIEKTEESLEKNTLDSSKNFSKFRDKERTLPIKAKVVQNSRTVVSLKEAERLSKDASKIFSELPLDKLQVIHRYRPESTNIPPIVENGHVQNYTCHVGSALHAKNYVDFYMKEGLQTGKGEYSKRLQRLKSSKKKADIAQRDKGNSQNKAREDNYSLLSFIKEPHQQALI</sequence>
<evidence type="ECO:0000256" key="1">
    <source>
        <dbReference type="SAM" id="MobiDB-lite"/>
    </source>
</evidence>
<proteinExistence type="predicted"/>
<organism evidence="2 3">
    <name type="scientific">Pomacea canaliculata</name>
    <name type="common">Golden apple snail</name>
    <dbReference type="NCBI Taxonomy" id="400727"/>
    <lineage>
        <taxon>Eukaryota</taxon>
        <taxon>Metazoa</taxon>
        <taxon>Spiralia</taxon>
        <taxon>Lophotrochozoa</taxon>
        <taxon>Mollusca</taxon>
        <taxon>Gastropoda</taxon>
        <taxon>Caenogastropoda</taxon>
        <taxon>Architaenioglossa</taxon>
        <taxon>Ampullarioidea</taxon>
        <taxon>Ampullariidae</taxon>
        <taxon>Pomacea</taxon>
    </lineage>
</organism>
<gene>
    <name evidence="2" type="ORF">C0Q70_08885</name>
</gene>
<dbReference type="Proteomes" id="UP000245119">
    <property type="component" value="Linkage Group LG5"/>
</dbReference>
<comment type="caution">
    <text evidence="2">The sequence shown here is derived from an EMBL/GenBank/DDBJ whole genome shotgun (WGS) entry which is preliminary data.</text>
</comment>
<protein>
    <submittedName>
        <fullName evidence="2">Uncharacterized protein</fullName>
    </submittedName>
</protein>
<evidence type="ECO:0000313" key="2">
    <source>
        <dbReference type="EMBL" id="PVD29630.1"/>
    </source>
</evidence>
<feature type="compositionally biased region" description="Basic and acidic residues" evidence="1">
    <location>
        <begin position="1"/>
        <end position="27"/>
    </location>
</feature>
<keyword evidence="3" id="KW-1185">Reference proteome</keyword>
<dbReference type="OrthoDB" id="6288156at2759"/>